<evidence type="ECO:0000313" key="2">
    <source>
        <dbReference type="EMBL" id="SMH42954.1"/>
    </source>
</evidence>
<protein>
    <recommendedName>
        <fullName evidence="4">Holin</fullName>
    </recommendedName>
</protein>
<keyword evidence="3" id="KW-1185">Reference proteome</keyword>
<dbReference type="OrthoDB" id="7508901at2"/>
<name>A0A1X7NYA4_9HYPH</name>
<keyword evidence="1" id="KW-0812">Transmembrane</keyword>
<organism evidence="2 3">
    <name type="scientific">Mesorhizobium australicum</name>
    <dbReference type="NCBI Taxonomy" id="536018"/>
    <lineage>
        <taxon>Bacteria</taxon>
        <taxon>Pseudomonadati</taxon>
        <taxon>Pseudomonadota</taxon>
        <taxon>Alphaproteobacteria</taxon>
        <taxon>Hyphomicrobiales</taxon>
        <taxon>Phyllobacteriaceae</taxon>
        <taxon>Mesorhizobium</taxon>
    </lineage>
</organism>
<reference evidence="3" key="1">
    <citation type="submission" date="2017-04" db="EMBL/GenBank/DDBJ databases">
        <authorList>
            <person name="Varghese N."/>
            <person name="Submissions S."/>
        </authorList>
    </citation>
    <scope>NUCLEOTIDE SEQUENCE [LARGE SCALE GENOMIC DNA]</scope>
    <source>
        <strain evidence="3">B5P</strain>
    </source>
</reference>
<gene>
    <name evidence="2" type="ORF">SAMN02982922_2807</name>
</gene>
<proteinExistence type="predicted"/>
<keyword evidence="1" id="KW-0472">Membrane</keyword>
<dbReference type="RefSeq" id="WP_085464711.1">
    <property type="nucleotide sequence ID" value="NZ_FXBL01000004.1"/>
</dbReference>
<evidence type="ECO:0000313" key="3">
    <source>
        <dbReference type="Proteomes" id="UP000193083"/>
    </source>
</evidence>
<dbReference type="EMBL" id="FXBL01000004">
    <property type="protein sequence ID" value="SMH42954.1"/>
    <property type="molecule type" value="Genomic_DNA"/>
</dbReference>
<evidence type="ECO:0000256" key="1">
    <source>
        <dbReference type="SAM" id="Phobius"/>
    </source>
</evidence>
<evidence type="ECO:0008006" key="4">
    <source>
        <dbReference type="Google" id="ProtNLM"/>
    </source>
</evidence>
<keyword evidence="1" id="KW-1133">Transmembrane helix</keyword>
<accession>A0A1X7NYA4</accession>
<dbReference type="AlphaFoldDB" id="A0A1X7NYA4"/>
<dbReference type="Proteomes" id="UP000193083">
    <property type="component" value="Unassembled WGS sequence"/>
</dbReference>
<sequence>MTTAKPWYLSRTIWASIVAVLSGGAGYFGIPIGGVENGELTDALLQAVSAVAGLVAILGRLGAKDRIG</sequence>
<feature type="transmembrane region" description="Helical" evidence="1">
    <location>
        <begin position="12"/>
        <end position="32"/>
    </location>
</feature>
<feature type="transmembrane region" description="Helical" evidence="1">
    <location>
        <begin position="44"/>
        <end position="63"/>
    </location>
</feature>